<reference evidence="2 3" key="2">
    <citation type="submission" date="2018-11" db="EMBL/GenBank/DDBJ databases">
        <authorList>
            <consortium name="Pathogen Informatics"/>
        </authorList>
    </citation>
    <scope>NUCLEOTIDE SEQUENCE [LARGE SCALE GENOMIC DNA]</scope>
    <source>
        <strain evidence="2 3">NST_G2</strain>
    </source>
</reference>
<evidence type="ECO:0000313" key="4">
    <source>
        <dbReference type="WBParaSite" id="SSLN_0000953001-mRNA-1"/>
    </source>
</evidence>
<name>A0A183SY83_SCHSO</name>
<dbReference type="EMBL" id="UYSU01035084">
    <property type="protein sequence ID" value="VDL95566.1"/>
    <property type="molecule type" value="Genomic_DNA"/>
</dbReference>
<protein>
    <submittedName>
        <fullName evidence="2 4">Uncharacterized protein</fullName>
    </submittedName>
</protein>
<accession>A0A183SY83</accession>
<feature type="region of interest" description="Disordered" evidence="1">
    <location>
        <begin position="117"/>
        <end position="148"/>
    </location>
</feature>
<evidence type="ECO:0000256" key="1">
    <source>
        <dbReference type="SAM" id="MobiDB-lite"/>
    </source>
</evidence>
<reference evidence="4" key="1">
    <citation type="submission" date="2016-06" db="UniProtKB">
        <authorList>
            <consortium name="WormBaseParasite"/>
        </authorList>
    </citation>
    <scope>IDENTIFICATION</scope>
</reference>
<dbReference type="AlphaFoldDB" id="A0A183SY83"/>
<dbReference type="WBParaSite" id="SSLN_0000953001-mRNA-1">
    <property type="protein sequence ID" value="SSLN_0000953001-mRNA-1"/>
    <property type="gene ID" value="SSLN_0000953001"/>
</dbReference>
<evidence type="ECO:0000313" key="3">
    <source>
        <dbReference type="Proteomes" id="UP000275846"/>
    </source>
</evidence>
<dbReference type="Proteomes" id="UP000275846">
    <property type="component" value="Unassembled WGS sequence"/>
</dbReference>
<dbReference type="OrthoDB" id="6316315at2759"/>
<feature type="compositionally biased region" description="Polar residues" evidence="1">
    <location>
        <begin position="130"/>
        <end position="148"/>
    </location>
</feature>
<evidence type="ECO:0000313" key="2">
    <source>
        <dbReference type="EMBL" id="VDL95566.1"/>
    </source>
</evidence>
<gene>
    <name evidence="2" type="ORF">SSLN_LOCUS9181</name>
</gene>
<sequence>MLRQVQLRWSGHLVRMEDKRLPKRLFYGDVTEGARRQGGQKRPYKNTLKKSLKQLQIDTATWEDLAQDRLAWRRSVKTGSAIYEANRIVAAKTKRAARKSPALLDQYSQCPGLSNMPAMSTHLPHGNPPCRTSSDAMQQQSDNSNLYV</sequence>
<keyword evidence="3" id="KW-1185">Reference proteome</keyword>
<proteinExistence type="predicted"/>
<organism evidence="4">
    <name type="scientific">Schistocephalus solidus</name>
    <name type="common">Tapeworm</name>
    <dbReference type="NCBI Taxonomy" id="70667"/>
    <lineage>
        <taxon>Eukaryota</taxon>
        <taxon>Metazoa</taxon>
        <taxon>Spiralia</taxon>
        <taxon>Lophotrochozoa</taxon>
        <taxon>Platyhelminthes</taxon>
        <taxon>Cestoda</taxon>
        <taxon>Eucestoda</taxon>
        <taxon>Diphyllobothriidea</taxon>
        <taxon>Diphyllobothriidae</taxon>
        <taxon>Schistocephalus</taxon>
    </lineage>
</organism>